<protein>
    <recommendedName>
        <fullName evidence="3">Cthe-2314-like HEPN domain-containing protein</fullName>
    </recommendedName>
</protein>
<comment type="caution">
    <text evidence="1">The sequence shown here is derived from an EMBL/GenBank/DDBJ whole genome shotgun (WGS) entry which is preliminary data.</text>
</comment>
<keyword evidence="2" id="KW-1185">Reference proteome</keyword>
<reference evidence="1 2" key="1">
    <citation type="submission" date="2020-08" db="EMBL/GenBank/DDBJ databases">
        <title>Sphingobacterium sp. DN04309 isolated from aquaculture water.</title>
        <authorList>
            <person name="Zhang M."/>
        </authorList>
    </citation>
    <scope>NUCLEOTIDE SEQUENCE [LARGE SCALE GENOMIC DNA]</scope>
    <source>
        <strain evidence="1 2">DN04309</strain>
    </source>
</reference>
<gene>
    <name evidence="1" type="ORF">H8B04_15610</name>
</gene>
<evidence type="ECO:0008006" key="3">
    <source>
        <dbReference type="Google" id="ProtNLM"/>
    </source>
</evidence>
<sequence>METINKEFEKFKCFNFKKVNYKGLDYLTLEPITFNYAIFKNKPINKFELEIAPFIKLYLKLLNNFDRDVRTSFKEEKFFLDEKNKKVNVIVRHFKNIRSSANKTNIDFNLPIEKGYYLSYYLISDLIYEIIQRITILQNLNYEAKPYLRSKKTILEVANSFEIFQITSKLSEIENLKISEWLGISQNRIIHNDTFYSLNILNDNFCFDNVIKPKAKDDFENGIKHFVLMIQKQINLMLFYTSN</sequence>
<accession>A0ABR7YI08</accession>
<evidence type="ECO:0000313" key="1">
    <source>
        <dbReference type="EMBL" id="MBD1430958.1"/>
    </source>
</evidence>
<name>A0ABR7YI08_9SPHI</name>
<evidence type="ECO:0000313" key="2">
    <source>
        <dbReference type="Proteomes" id="UP000651271"/>
    </source>
</evidence>
<dbReference type="RefSeq" id="WP_190302944.1">
    <property type="nucleotide sequence ID" value="NZ_JACOIJ010000047.1"/>
</dbReference>
<dbReference type="Proteomes" id="UP000651271">
    <property type="component" value="Unassembled WGS sequence"/>
</dbReference>
<dbReference type="EMBL" id="JACOIJ010000047">
    <property type="protein sequence ID" value="MBD1430958.1"/>
    <property type="molecule type" value="Genomic_DNA"/>
</dbReference>
<organism evidence="1 2">
    <name type="scientific">Sphingobacterium litopenaei</name>
    <dbReference type="NCBI Taxonomy" id="2763500"/>
    <lineage>
        <taxon>Bacteria</taxon>
        <taxon>Pseudomonadati</taxon>
        <taxon>Bacteroidota</taxon>
        <taxon>Sphingobacteriia</taxon>
        <taxon>Sphingobacteriales</taxon>
        <taxon>Sphingobacteriaceae</taxon>
        <taxon>Sphingobacterium</taxon>
    </lineage>
</organism>
<proteinExistence type="predicted"/>